<evidence type="ECO:0000256" key="5">
    <source>
        <dbReference type="SAM" id="MobiDB-lite"/>
    </source>
</evidence>
<evidence type="ECO:0000256" key="2">
    <source>
        <dbReference type="ARBA" id="ARBA00022694"/>
    </source>
</evidence>
<feature type="region of interest" description="Disordered" evidence="5">
    <location>
        <begin position="233"/>
        <end position="260"/>
    </location>
</feature>
<feature type="compositionally biased region" description="Low complexity" evidence="5">
    <location>
        <begin position="233"/>
        <end position="259"/>
    </location>
</feature>
<feature type="coiled-coil region" evidence="4">
    <location>
        <begin position="791"/>
        <end position="827"/>
    </location>
</feature>
<organism evidence="7 8">
    <name type="scientific">Astrephomene gubernaculifera</name>
    <dbReference type="NCBI Taxonomy" id="47775"/>
    <lineage>
        <taxon>Eukaryota</taxon>
        <taxon>Viridiplantae</taxon>
        <taxon>Chlorophyta</taxon>
        <taxon>core chlorophytes</taxon>
        <taxon>Chlorophyceae</taxon>
        <taxon>CS clade</taxon>
        <taxon>Chlamydomonadales</taxon>
        <taxon>Astrephomenaceae</taxon>
        <taxon>Astrephomene</taxon>
    </lineage>
</organism>
<protein>
    <recommendedName>
        <fullName evidence="6">Pseudouridine synthase I TruA alpha/beta domain-containing protein</fullName>
    </recommendedName>
</protein>
<evidence type="ECO:0000313" key="7">
    <source>
        <dbReference type="EMBL" id="GFR46264.1"/>
    </source>
</evidence>
<feature type="region of interest" description="Disordered" evidence="5">
    <location>
        <begin position="422"/>
        <end position="441"/>
    </location>
</feature>
<dbReference type="PANTHER" id="PTHR11142">
    <property type="entry name" value="PSEUDOURIDYLATE SYNTHASE"/>
    <property type="match status" value="1"/>
</dbReference>
<proteinExistence type="inferred from homology"/>
<dbReference type="GO" id="GO:0005634">
    <property type="term" value="C:nucleus"/>
    <property type="evidence" value="ECO:0007669"/>
    <property type="project" value="TreeGrafter"/>
</dbReference>
<dbReference type="PANTHER" id="PTHR11142:SF9">
    <property type="entry name" value="TRNA PSEUDOURIDINE SYNTHASE-RELATED"/>
    <property type="match status" value="1"/>
</dbReference>
<feature type="compositionally biased region" description="Polar residues" evidence="5">
    <location>
        <begin position="584"/>
        <end position="597"/>
    </location>
</feature>
<evidence type="ECO:0000256" key="1">
    <source>
        <dbReference type="ARBA" id="ARBA00009375"/>
    </source>
</evidence>
<dbReference type="Proteomes" id="UP001054857">
    <property type="component" value="Unassembled WGS sequence"/>
</dbReference>
<dbReference type="InterPro" id="IPR020097">
    <property type="entry name" value="PsdUridine_synth_TruA_a/b_dom"/>
</dbReference>
<dbReference type="GO" id="GO:0031119">
    <property type="term" value="P:tRNA pseudouridine synthesis"/>
    <property type="evidence" value="ECO:0007669"/>
    <property type="project" value="TreeGrafter"/>
</dbReference>
<dbReference type="AlphaFoldDB" id="A0AAD3HLZ2"/>
<comment type="caution">
    <text evidence="7">The sequence shown here is derived from an EMBL/GenBank/DDBJ whole genome shotgun (WGS) entry which is preliminary data.</text>
</comment>
<reference evidence="7 8" key="1">
    <citation type="journal article" date="2021" name="Sci. Rep.">
        <title>Genome sequencing of the multicellular alga Astrephomene provides insights into convergent evolution of germ-soma differentiation.</title>
        <authorList>
            <person name="Yamashita S."/>
            <person name="Yamamoto K."/>
            <person name="Matsuzaki R."/>
            <person name="Suzuki S."/>
            <person name="Yamaguchi H."/>
            <person name="Hirooka S."/>
            <person name="Minakuchi Y."/>
            <person name="Miyagishima S."/>
            <person name="Kawachi M."/>
            <person name="Toyoda A."/>
            <person name="Nozaki H."/>
        </authorList>
    </citation>
    <scope>NUCLEOTIDE SEQUENCE [LARGE SCALE GENOMIC DNA]</scope>
    <source>
        <strain evidence="7 8">NIES-4017</strain>
    </source>
</reference>
<gene>
    <name evidence="7" type="ORF">Agub_g7817</name>
</gene>
<evidence type="ECO:0000313" key="8">
    <source>
        <dbReference type="Proteomes" id="UP001054857"/>
    </source>
</evidence>
<keyword evidence="3" id="KW-0413">Isomerase</keyword>
<feature type="region of interest" description="Disordered" evidence="5">
    <location>
        <begin position="551"/>
        <end position="597"/>
    </location>
</feature>
<comment type="similarity">
    <text evidence="1">Belongs to the tRNA pseudouridine synthase TruA family.</text>
</comment>
<evidence type="ECO:0000259" key="6">
    <source>
        <dbReference type="Pfam" id="PF01416"/>
    </source>
</evidence>
<feature type="compositionally biased region" description="Acidic residues" evidence="5">
    <location>
        <begin position="560"/>
        <end position="583"/>
    </location>
</feature>
<name>A0AAD3HLZ2_9CHLO</name>
<dbReference type="InterPro" id="IPR001406">
    <property type="entry name" value="PsdUridine_synth_TruA"/>
</dbReference>
<evidence type="ECO:0000256" key="4">
    <source>
        <dbReference type="SAM" id="Coils"/>
    </source>
</evidence>
<accession>A0AAD3HLZ2</accession>
<feature type="domain" description="Pseudouridine synthase I TruA alpha/beta" evidence="6">
    <location>
        <begin position="610"/>
        <end position="710"/>
    </location>
</feature>
<dbReference type="Pfam" id="PF01416">
    <property type="entry name" value="PseudoU_synth_1"/>
    <property type="match status" value="1"/>
</dbReference>
<keyword evidence="4" id="KW-0175">Coiled coil</keyword>
<dbReference type="Gene3D" id="3.30.70.580">
    <property type="entry name" value="Pseudouridine synthase I, catalytic domain, N-terminal subdomain"/>
    <property type="match status" value="1"/>
</dbReference>
<keyword evidence="2" id="KW-0819">tRNA processing</keyword>
<dbReference type="InterPro" id="IPR020094">
    <property type="entry name" value="TruA/RsuA/RluB/E/F_N"/>
</dbReference>
<evidence type="ECO:0000256" key="3">
    <source>
        <dbReference type="ARBA" id="ARBA00023235"/>
    </source>
</evidence>
<keyword evidence="8" id="KW-1185">Reference proteome</keyword>
<dbReference type="GO" id="GO:0009982">
    <property type="term" value="F:pseudouridine synthase activity"/>
    <property type="evidence" value="ECO:0007669"/>
    <property type="project" value="InterPro"/>
</dbReference>
<dbReference type="Gene3D" id="3.30.70.660">
    <property type="entry name" value="Pseudouridine synthase I, catalytic domain, C-terminal subdomain"/>
    <property type="match status" value="2"/>
</dbReference>
<dbReference type="GO" id="GO:0003723">
    <property type="term" value="F:RNA binding"/>
    <property type="evidence" value="ECO:0007669"/>
    <property type="project" value="InterPro"/>
</dbReference>
<dbReference type="EMBL" id="BMAR01000013">
    <property type="protein sequence ID" value="GFR46264.1"/>
    <property type="molecule type" value="Genomic_DNA"/>
</dbReference>
<sequence length="849" mass="89502">MLRPAVVAPLSAAPRASSTRIPPSINLSLRGVTPTNYIRASATTSGHIRCSADHSGALQLQTSACCPGSRVPLVGVARNPLPLASPIGAAGVALRFLDPVNNRTFLRKHQSKLRACATVSTLQESTATDANLPTISAPEPTMSATTATAFTDASAPLAASDAAASTATTAADRAAAKAAAKAAAAAAYAASGAANDGLRTKRPAGHVKRCVAMHVGYVGTAFNGLQINRISAPGGPANSPATTTTTAATAASSSTGSSSLPETVEGLLERAVYDAGLIAESNFGDLKKVKWTRSSRTDKGVHSVSTVVGLRVLLAGDERFDTDPEGLTLAAALNRRLPREVRVFSVQRVNKKFNARRFCFDRTYEYFLPAHLLLPDTTTTSSTTSTATTTNDATAALGTPEPQSLQSHVNLAAGGAQLEGQLRQEQGQEPEQQPPQSDQKQQQLAAALGRLRAALSCFQGTHPFHNYTARRREYVQSAREREARKAARAAAAAQSATQAAAAAACGTATDAADADADAVISEAATATDATADAAATAAAGVVLPSVGAAAGARKLRKEEEEPLEEEEDEEGEEGEEAEEEEYDTCSNSDSSTSGRPPSTWIQTCHWLHDNNNNKADSRDRVTVRHFRTISSFTADDPEPLVPGGPPCVRIRVRGQSFMLHQIRHMIGGGLAAARGMVPLQLLRASLAAPARVTVPRAPPHTLILADCSFPPFRKAGADEARVARWSGERLGLRQGGSDNLRAFRQECLDPALNDLVHHPDWSRFETSLRRFRWQPQAQQEVIAAHADWEAARQERARLRQLEKEREAEEAKKQAAAAAEAADAVVEETIAVAAEAVAALTMAAAGEGGK</sequence>
<dbReference type="SUPFAM" id="SSF55120">
    <property type="entry name" value="Pseudouridine synthase"/>
    <property type="match status" value="2"/>
</dbReference>
<dbReference type="GO" id="GO:1990481">
    <property type="term" value="P:mRNA pseudouridine synthesis"/>
    <property type="evidence" value="ECO:0007669"/>
    <property type="project" value="TreeGrafter"/>
</dbReference>
<dbReference type="InterPro" id="IPR020095">
    <property type="entry name" value="PsdUridine_synth_TruA_C"/>
</dbReference>
<dbReference type="InterPro" id="IPR020103">
    <property type="entry name" value="PsdUridine_synth_cat_dom_sf"/>
</dbReference>